<protein>
    <recommendedName>
        <fullName evidence="1">peptidylprolyl isomerase</fullName>
        <ecNumber evidence="1">5.2.1.8</ecNumber>
    </recommendedName>
</protein>
<organism evidence="3 4">
    <name type="scientific">Chondrus crispus</name>
    <name type="common">Carrageen Irish moss</name>
    <name type="synonym">Polymorpha crispa</name>
    <dbReference type="NCBI Taxonomy" id="2769"/>
    <lineage>
        <taxon>Eukaryota</taxon>
        <taxon>Rhodophyta</taxon>
        <taxon>Florideophyceae</taxon>
        <taxon>Rhodymeniophycidae</taxon>
        <taxon>Gigartinales</taxon>
        <taxon>Gigartinaceae</taxon>
        <taxon>Chondrus</taxon>
    </lineage>
</organism>
<dbReference type="Proteomes" id="UP000012073">
    <property type="component" value="Unassembled WGS sequence"/>
</dbReference>
<evidence type="ECO:0000313" key="3">
    <source>
        <dbReference type="EMBL" id="CDF41143.1"/>
    </source>
</evidence>
<evidence type="ECO:0000313" key="4">
    <source>
        <dbReference type="Proteomes" id="UP000012073"/>
    </source>
</evidence>
<dbReference type="Gramene" id="CDF41143">
    <property type="protein sequence ID" value="CDF41143"/>
    <property type="gene ID" value="CHC_T00007696001"/>
</dbReference>
<sequence length="62" mass="6667">MKVGDVFDLTLPPELAFGAKGRRASAGKPAIPPNATINYTLELSTIPGKERELLEDIEDADI</sequence>
<dbReference type="PROSITE" id="PS50059">
    <property type="entry name" value="FKBP_PPIASE"/>
    <property type="match status" value="1"/>
</dbReference>
<dbReference type="GeneID" id="17319168"/>
<dbReference type="OrthoDB" id="1902587at2759"/>
<name>R7QTV9_CHOCR</name>
<dbReference type="STRING" id="2769.R7QTV9"/>
<dbReference type="EMBL" id="HG002310">
    <property type="protein sequence ID" value="CDF41143.1"/>
    <property type="molecule type" value="Genomic_DNA"/>
</dbReference>
<reference evidence="4" key="1">
    <citation type="journal article" date="2013" name="Proc. Natl. Acad. Sci. U.S.A.">
        <title>Genome structure and metabolic features in the red seaweed Chondrus crispus shed light on evolution of the Archaeplastida.</title>
        <authorList>
            <person name="Collen J."/>
            <person name="Porcel B."/>
            <person name="Carre W."/>
            <person name="Ball S.G."/>
            <person name="Chaparro C."/>
            <person name="Tonon T."/>
            <person name="Barbeyron T."/>
            <person name="Michel G."/>
            <person name="Noel B."/>
            <person name="Valentin K."/>
            <person name="Elias M."/>
            <person name="Artiguenave F."/>
            <person name="Arun A."/>
            <person name="Aury J.M."/>
            <person name="Barbosa-Neto J.F."/>
            <person name="Bothwell J.H."/>
            <person name="Bouget F.Y."/>
            <person name="Brillet L."/>
            <person name="Cabello-Hurtado F."/>
            <person name="Capella-Gutierrez S."/>
            <person name="Charrier B."/>
            <person name="Cladiere L."/>
            <person name="Cock J.M."/>
            <person name="Coelho S.M."/>
            <person name="Colleoni C."/>
            <person name="Czjzek M."/>
            <person name="Da Silva C."/>
            <person name="Delage L."/>
            <person name="Denoeud F."/>
            <person name="Deschamps P."/>
            <person name="Dittami S.M."/>
            <person name="Gabaldon T."/>
            <person name="Gachon C.M."/>
            <person name="Groisillier A."/>
            <person name="Herve C."/>
            <person name="Jabbari K."/>
            <person name="Katinka M."/>
            <person name="Kloareg B."/>
            <person name="Kowalczyk N."/>
            <person name="Labadie K."/>
            <person name="Leblanc C."/>
            <person name="Lopez P.J."/>
            <person name="McLachlan D.H."/>
            <person name="Meslet-Cladiere L."/>
            <person name="Moustafa A."/>
            <person name="Nehr Z."/>
            <person name="Nyvall Collen P."/>
            <person name="Panaud O."/>
            <person name="Partensky F."/>
            <person name="Poulain J."/>
            <person name="Rensing S.A."/>
            <person name="Rousvoal S."/>
            <person name="Samson G."/>
            <person name="Symeonidi A."/>
            <person name="Weissenbach J."/>
            <person name="Zambounis A."/>
            <person name="Wincker P."/>
            <person name="Boyen C."/>
        </authorList>
    </citation>
    <scope>NUCLEOTIDE SEQUENCE [LARGE SCALE GENOMIC DNA]</scope>
    <source>
        <strain evidence="4">cv. Stackhouse</strain>
    </source>
</reference>
<dbReference type="SUPFAM" id="SSF54534">
    <property type="entry name" value="FKBP-like"/>
    <property type="match status" value="1"/>
</dbReference>
<dbReference type="InterPro" id="IPR046357">
    <property type="entry name" value="PPIase_dom_sf"/>
</dbReference>
<dbReference type="RefSeq" id="XP_005711437.1">
    <property type="nucleotide sequence ID" value="XM_005711380.1"/>
</dbReference>
<dbReference type="KEGG" id="ccp:CHC_T00007696001"/>
<dbReference type="EC" id="5.2.1.8" evidence="1"/>
<dbReference type="InterPro" id="IPR001179">
    <property type="entry name" value="PPIase_FKBP_dom"/>
</dbReference>
<accession>R7QTV9</accession>
<feature type="domain" description="PPIase FKBP-type" evidence="2">
    <location>
        <begin position="1"/>
        <end position="47"/>
    </location>
</feature>
<dbReference type="AlphaFoldDB" id="R7QTV9"/>
<gene>
    <name evidence="3" type="ORF">CHC_T00007696001</name>
</gene>
<keyword evidence="1" id="KW-0697">Rotamase</keyword>
<evidence type="ECO:0000256" key="1">
    <source>
        <dbReference type="PROSITE-ProRule" id="PRU00277"/>
    </source>
</evidence>
<evidence type="ECO:0000259" key="2">
    <source>
        <dbReference type="PROSITE" id="PS50059"/>
    </source>
</evidence>
<comment type="catalytic activity">
    <reaction evidence="1">
        <text>[protein]-peptidylproline (omega=180) = [protein]-peptidylproline (omega=0)</text>
        <dbReference type="Rhea" id="RHEA:16237"/>
        <dbReference type="Rhea" id="RHEA-COMP:10747"/>
        <dbReference type="Rhea" id="RHEA-COMP:10748"/>
        <dbReference type="ChEBI" id="CHEBI:83833"/>
        <dbReference type="ChEBI" id="CHEBI:83834"/>
        <dbReference type="EC" id="5.2.1.8"/>
    </reaction>
</comment>
<dbReference type="Gene3D" id="3.10.50.40">
    <property type="match status" value="1"/>
</dbReference>
<proteinExistence type="predicted"/>
<keyword evidence="4" id="KW-1185">Reference proteome</keyword>
<dbReference type="Pfam" id="PF00254">
    <property type="entry name" value="FKBP_C"/>
    <property type="match status" value="1"/>
</dbReference>
<dbReference type="GO" id="GO:0003755">
    <property type="term" value="F:peptidyl-prolyl cis-trans isomerase activity"/>
    <property type="evidence" value="ECO:0007669"/>
    <property type="project" value="UniProtKB-KW"/>
</dbReference>
<keyword evidence="1" id="KW-0413">Isomerase</keyword>